<dbReference type="HOGENOM" id="CLU_1873168_0_0_14"/>
<organism evidence="2 3">
    <name type="scientific">Mycoplasma suis (strain KI_3806)</name>
    <dbReference type="NCBI Taxonomy" id="708248"/>
    <lineage>
        <taxon>Bacteria</taxon>
        <taxon>Bacillati</taxon>
        <taxon>Mycoplasmatota</taxon>
        <taxon>Mollicutes</taxon>
        <taxon>Mycoplasmataceae</taxon>
        <taxon>Mycoplasma</taxon>
    </lineage>
</organism>
<proteinExistence type="predicted"/>
<protein>
    <submittedName>
        <fullName evidence="2">Uncharacterized protein</fullName>
    </submittedName>
</protein>
<feature type="transmembrane region" description="Helical" evidence="1">
    <location>
        <begin position="82"/>
        <end position="103"/>
    </location>
</feature>
<sequence>MSLLLPFFNETFKGIACAFYFFAAASITASFGPQFLSIVKSKNTSSISNKVFSLHFLIGLCFFIATLIYWCSDSDSDTTKHLNNSVFVYINSFVMYACGKILLLKYQNNKKAKEKGISELEYCSQYLNLEPLPE</sequence>
<accession>F0V2K3</accession>
<keyword evidence="1" id="KW-0472">Membrane</keyword>
<dbReference type="Proteomes" id="UP000008645">
    <property type="component" value="Chromosome"/>
</dbReference>
<keyword evidence="1" id="KW-1133">Transmembrane helix</keyword>
<dbReference type="AlphaFoldDB" id="F0V2K3"/>
<evidence type="ECO:0000313" key="3">
    <source>
        <dbReference type="Proteomes" id="UP000008645"/>
    </source>
</evidence>
<dbReference type="Gene3D" id="1.20.1280.290">
    <property type="match status" value="1"/>
</dbReference>
<gene>
    <name evidence="2" type="ORF">MSUIS_07910</name>
</gene>
<reference evidence="2 3" key="1">
    <citation type="journal article" date="2011" name="J. Bacteriol.">
        <title>Complete genome sequence of the hemotrophic Mycoplasma suis strain KI3806.</title>
        <authorList>
            <person name="Oehlerking J."/>
            <person name="Kube M."/>
            <person name="Felder K.M."/>
            <person name="Matter D."/>
            <person name="Wittenbrink M.M."/>
            <person name="Schwarzenbach S."/>
            <person name="Kramer M.M."/>
            <person name="Hoelzle K."/>
            <person name="Hoelzle L.E."/>
        </authorList>
    </citation>
    <scope>NUCLEOTIDE SEQUENCE [LARGE SCALE GENOMIC DNA]</scope>
    <source>
        <strain evidence="3">KI_3806</strain>
    </source>
</reference>
<name>F0V2K3_MYCS3</name>
<feature type="transmembrane region" description="Helical" evidence="1">
    <location>
        <begin position="51"/>
        <end position="70"/>
    </location>
</feature>
<feature type="transmembrane region" description="Helical" evidence="1">
    <location>
        <begin position="12"/>
        <end position="39"/>
    </location>
</feature>
<keyword evidence="1" id="KW-0812">Transmembrane</keyword>
<evidence type="ECO:0000256" key="1">
    <source>
        <dbReference type="SAM" id="Phobius"/>
    </source>
</evidence>
<dbReference type="RefSeq" id="WP_013609482.1">
    <property type="nucleotide sequence ID" value="NC_015153.1"/>
</dbReference>
<dbReference type="KEGG" id="msk:MSUIS_07910"/>
<dbReference type="OrthoDB" id="400817at2"/>
<evidence type="ECO:0000313" key="2">
    <source>
        <dbReference type="EMBL" id="CBZ40884.1"/>
    </source>
</evidence>
<dbReference type="EMBL" id="FQ790233">
    <property type="protein sequence ID" value="CBZ40884.1"/>
    <property type="molecule type" value="Genomic_DNA"/>
</dbReference>